<name>A0A852TLJ2_9BACI</name>
<reference evidence="3" key="2">
    <citation type="submission" date="2020-08" db="EMBL/GenBank/DDBJ databases">
        <title>The Agave Microbiome: Exploring the role of microbial communities in plant adaptations to desert environments.</title>
        <authorList>
            <person name="Partida-Martinez L.P."/>
        </authorList>
    </citation>
    <scope>NUCLEOTIDE SEQUENCE [LARGE SCALE GENOMIC DNA]</scope>
    <source>
        <strain evidence="3">AT2.8</strain>
    </source>
</reference>
<reference evidence="3" key="1">
    <citation type="submission" date="2020-07" db="EMBL/GenBank/DDBJ databases">
        <authorList>
            <person name="Partida-Martinez L."/>
            <person name="Huntemann M."/>
            <person name="Clum A."/>
            <person name="Wang J."/>
            <person name="Palaniappan K."/>
            <person name="Ritter S."/>
            <person name="Chen I.-M."/>
            <person name="Stamatis D."/>
            <person name="Reddy T."/>
            <person name="O'Malley R."/>
            <person name="Daum C."/>
            <person name="Shapiro N."/>
            <person name="Ivanova N."/>
            <person name="Kyrpides N."/>
            <person name="Woyke T."/>
        </authorList>
    </citation>
    <scope>NUCLEOTIDE SEQUENCE [LARGE SCALE GENOMIC DNA]</scope>
    <source>
        <strain evidence="3">AT2.8</strain>
    </source>
</reference>
<dbReference type="EMBL" id="JACCBX010000017">
    <property type="protein sequence ID" value="NYE09021.1"/>
    <property type="molecule type" value="Genomic_DNA"/>
</dbReference>
<sequence length="120" mass="13679">MPMEQETMGLLIGGFSTVMGITFMIVLRMFFSKKRKSFRTAYGLIMCHLILFSLAVYQALRAISFDGYYPMASEEISLRLAITGGLWTISMVFLILGIIKFSVTKKPLYVRSFDTVPQKR</sequence>
<feature type="transmembrane region" description="Helical" evidence="1">
    <location>
        <begin position="42"/>
        <end position="60"/>
    </location>
</feature>
<evidence type="ECO:0000313" key="2">
    <source>
        <dbReference type="EMBL" id="NYE09021.1"/>
    </source>
</evidence>
<comment type="caution">
    <text evidence="2">The sequence shown here is derived from an EMBL/GenBank/DDBJ whole genome shotgun (WGS) entry which is preliminary data.</text>
</comment>
<keyword evidence="1" id="KW-1133">Transmembrane helix</keyword>
<keyword evidence="1" id="KW-0472">Membrane</keyword>
<gene>
    <name evidence="2" type="ORF">F4694_005878</name>
</gene>
<proteinExistence type="predicted"/>
<feature type="transmembrane region" description="Helical" evidence="1">
    <location>
        <begin position="80"/>
        <end position="103"/>
    </location>
</feature>
<feature type="transmembrane region" description="Helical" evidence="1">
    <location>
        <begin position="12"/>
        <end position="30"/>
    </location>
</feature>
<protein>
    <submittedName>
        <fullName evidence="2">Uncharacterized protein</fullName>
    </submittedName>
</protein>
<evidence type="ECO:0000313" key="3">
    <source>
        <dbReference type="Proteomes" id="UP000548423"/>
    </source>
</evidence>
<organism evidence="2 3">
    <name type="scientific">Neobacillus niacini</name>
    <dbReference type="NCBI Taxonomy" id="86668"/>
    <lineage>
        <taxon>Bacteria</taxon>
        <taxon>Bacillati</taxon>
        <taxon>Bacillota</taxon>
        <taxon>Bacilli</taxon>
        <taxon>Bacillales</taxon>
        <taxon>Bacillaceae</taxon>
        <taxon>Neobacillus</taxon>
    </lineage>
</organism>
<evidence type="ECO:0000256" key="1">
    <source>
        <dbReference type="SAM" id="Phobius"/>
    </source>
</evidence>
<keyword evidence="1" id="KW-0812">Transmembrane</keyword>
<dbReference type="Proteomes" id="UP000548423">
    <property type="component" value="Unassembled WGS sequence"/>
</dbReference>
<accession>A0A852TLJ2</accession>
<dbReference type="AlphaFoldDB" id="A0A852TLJ2"/>